<protein>
    <recommendedName>
        <fullName evidence="8">Puratrophin-1</fullName>
    </recommendedName>
</protein>
<evidence type="ECO:0000256" key="2">
    <source>
        <dbReference type="ARBA" id="ARBA00022658"/>
    </source>
</evidence>
<evidence type="ECO:0000256" key="1">
    <source>
        <dbReference type="ARBA" id="ARBA00022553"/>
    </source>
</evidence>
<dbReference type="CDD" id="cd13242">
    <property type="entry name" value="PH_puratrophin-1"/>
    <property type="match status" value="1"/>
</dbReference>
<dbReference type="InterPro" id="IPR052231">
    <property type="entry name" value="Rho_GEF_signaling-related"/>
</dbReference>
<keyword evidence="1" id="KW-0597">Phosphoprotein</keyword>
<dbReference type="EMBL" id="JBJQND010000012">
    <property type="protein sequence ID" value="KAL3860771.1"/>
    <property type="molecule type" value="Genomic_DNA"/>
</dbReference>
<dbReference type="InterPro" id="IPR001849">
    <property type="entry name" value="PH_domain"/>
</dbReference>
<dbReference type="SUPFAM" id="SSF48065">
    <property type="entry name" value="DBL homology domain (DH-domain)"/>
    <property type="match status" value="1"/>
</dbReference>
<dbReference type="InterPro" id="IPR035899">
    <property type="entry name" value="DBL_dom_sf"/>
</dbReference>
<dbReference type="Gene3D" id="1.20.58.60">
    <property type="match status" value="1"/>
</dbReference>
<dbReference type="InterPro" id="IPR011993">
    <property type="entry name" value="PH-like_dom_sf"/>
</dbReference>
<evidence type="ECO:0000259" key="5">
    <source>
        <dbReference type="PROSITE" id="PS50010"/>
    </source>
</evidence>
<dbReference type="Gene3D" id="1.20.900.10">
    <property type="entry name" value="Dbl homology (DH) domain"/>
    <property type="match status" value="1"/>
</dbReference>
<evidence type="ECO:0008006" key="8">
    <source>
        <dbReference type="Google" id="ProtNLM"/>
    </source>
</evidence>
<name>A0ABD3VHZ9_SINWO</name>
<feature type="domain" description="DH" evidence="5">
    <location>
        <begin position="917"/>
        <end position="1093"/>
    </location>
</feature>
<keyword evidence="7" id="KW-1185">Reference proteome</keyword>
<comment type="caution">
    <text evidence="6">The sequence shown here is derived from an EMBL/GenBank/DDBJ whole genome shotgun (WGS) entry which is preliminary data.</text>
</comment>
<dbReference type="Proteomes" id="UP001634394">
    <property type="component" value="Unassembled WGS sequence"/>
</dbReference>
<dbReference type="SUPFAM" id="SSF50729">
    <property type="entry name" value="PH domain-like"/>
    <property type="match status" value="1"/>
</dbReference>
<feature type="region of interest" description="Disordered" evidence="3">
    <location>
        <begin position="834"/>
        <end position="880"/>
    </location>
</feature>
<dbReference type="InterPro" id="IPR055251">
    <property type="entry name" value="SOS1_NGEF_PH"/>
</dbReference>
<dbReference type="SUPFAM" id="SSF46966">
    <property type="entry name" value="Spectrin repeat"/>
    <property type="match status" value="1"/>
</dbReference>
<dbReference type="SMART" id="SM00233">
    <property type="entry name" value="PH"/>
    <property type="match status" value="1"/>
</dbReference>
<dbReference type="FunFam" id="2.30.29.30:FF:000078">
    <property type="entry name" value="Guanine nucleotide exchange factor DBS"/>
    <property type="match status" value="1"/>
</dbReference>
<gene>
    <name evidence="6" type="ORF">ACJMK2_010842</name>
</gene>
<dbReference type="CDD" id="cd00160">
    <property type="entry name" value="RhoGEF"/>
    <property type="match status" value="1"/>
</dbReference>
<feature type="region of interest" description="Disordered" evidence="3">
    <location>
        <begin position="735"/>
        <end position="770"/>
    </location>
</feature>
<evidence type="ECO:0000313" key="6">
    <source>
        <dbReference type="EMBL" id="KAL3860771.1"/>
    </source>
</evidence>
<evidence type="ECO:0000313" key="7">
    <source>
        <dbReference type="Proteomes" id="UP001634394"/>
    </source>
</evidence>
<dbReference type="PANTHER" id="PTHR45845:SF3">
    <property type="entry name" value="PURATROPHIN-1-LIKE, ISOFORM A"/>
    <property type="match status" value="1"/>
</dbReference>
<accession>A0ABD3VHZ9</accession>
<keyword evidence="2" id="KW-0344">Guanine-nucleotide releasing factor</keyword>
<feature type="domain" description="PH" evidence="4">
    <location>
        <begin position="1105"/>
        <end position="1213"/>
    </location>
</feature>
<sequence length="1382" mass="157681">MDFIFIFLQHILQPVTMQSSNEITDLTEPIVRSHSDSLLCIKHHSSQTPQVRLLTRILHILHLEKCFCPCGFKDDYAVLPDSLTYHDNHAEKCLTCVSADSRELRIESSNVHEMDKPTCGPRLSARLHQHRQLDVPKSILDVDYNLLQSGVAILPGSRNLDGSPVVFIFTSSSLWKNQQVRSVDLTRLIMYYHSVPRETARQRGLCVIADIRGSTASTINTLLESLYLFEYNIPQSISIAHLLADKHTQSMVLKSPVYDVHSSFQINLMLSPEVLYTYINLDQVPQVLDGSFQYNHEDWTRFHMRLDPFISNCRSVARYLALVMKELSTLDRLPQTSQEASRLIDHQESLIQSVFEDARLVRLQSEGEAIIHSLQKEKVHLCNSDDYRSAMDEVMCLYKHLQDSIMKLVRLSDDRLFRLQKCMQLKEFDEECSKILSWLHHQGNEHLQHHTIMADNLKAVRSQQKEFEKFYFSAMSHIEKGNDLLEEAGVLAQSGDFEEVTGYKELARMLKGHLQQFTEKLEETRERIEGTTKCYFLLDKTYEWALEAMKYVASMKMEHSATPEGLEKLICSLDHYLQEHPPINVETFHQMIELAQRLGNEKLLEKCKVGKSRCIETQKMLNLRQKTLKEAKEQLMHDQNNSAISQTSNGASPSTCSSLKHVEPWQPVITSTPSGANLCSKGHSYRTSPNVSPHYSVSSVSNSAFSQSKESFSDKTRDHIGTDITCSDTMSCDRFTKGPKSVSDTRHSSSKDSLSEMNNVSSPSISSSSLSPLHVAISPLDSVPPPNTPQNSDTVFSARTKPMEKVLKRALTAPCSGVSSGVSSVVLEDPTSIKASSEQVRTLQKSSRPNSQMTGSSDSLPSLPEEDEGVGNMEEFPRREWTPVPVNTHLMERSSNLPTESFTDLKLSDAEIKSKRTLALIMSEMVQTERDYACALRFIIEHYIPEMQREDVPQALRGKRNIIFGNIEKIYQFHQQYFLSEVQVSRRNPFQIGRYFLMHEQQFHLYALYNKNKPKSDALMAEYGKVFFRRKQLELGDKMDLSSYLLKPVQRMGKYALLIKQILKECPSTEPEYQDLKAAEDMVKFQLRHGNDLLAMDALRDCDVNLQEQGRLLRQDEFLVWQGRRKSMRHIFLFEDLILLSKTRRGRNGGQDTYYYRHSLKMSDIGLTENYGESGYKFEIWFRRRSSGESYVMQAPNSEVKKIWVREISKLLWTQAIKNREVRLTEMANLGIGNKPCLDIKPSADNIQDRFINIDISNKARTRNSVAVTSSEHLRQSNKRPYSIISISSTSSSNSSHSGFGILPGPYNLAFDPLDSPSNYRKSFTFMSSESGIGTDISGNDGDSSLKLELQDYLRPQSPKTYIELRRPKANLASCSEEVTEV</sequence>
<proteinExistence type="predicted"/>
<dbReference type="Pfam" id="PF00621">
    <property type="entry name" value="RhoGEF"/>
    <property type="match status" value="1"/>
</dbReference>
<dbReference type="GO" id="GO:0005085">
    <property type="term" value="F:guanyl-nucleotide exchange factor activity"/>
    <property type="evidence" value="ECO:0007669"/>
    <property type="project" value="UniProtKB-KW"/>
</dbReference>
<evidence type="ECO:0000259" key="4">
    <source>
        <dbReference type="PROSITE" id="PS50003"/>
    </source>
</evidence>
<evidence type="ECO:0000256" key="3">
    <source>
        <dbReference type="SAM" id="MobiDB-lite"/>
    </source>
</evidence>
<feature type="compositionally biased region" description="Low complexity" evidence="3">
    <location>
        <begin position="761"/>
        <end position="770"/>
    </location>
</feature>
<organism evidence="6 7">
    <name type="scientific">Sinanodonta woodiana</name>
    <name type="common">Chinese pond mussel</name>
    <name type="synonym">Anodonta woodiana</name>
    <dbReference type="NCBI Taxonomy" id="1069815"/>
    <lineage>
        <taxon>Eukaryota</taxon>
        <taxon>Metazoa</taxon>
        <taxon>Spiralia</taxon>
        <taxon>Lophotrochozoa</taxon>
        <taxon>Mollusca</taxon>
        <taxon>Bivalvia</taxon>
        <taxon>Autobranchia</taxon>
        <taxon>Heteroconchia</taxon>
        <taxon>Palaeoheterodonta</taxon>
        <taxon>Unionida</taxon>
        <taxon>Unionoidea</taxon>
        <taxon>Unionidae</taxon>
        <taxon>Unioninae</taxon>
        <taxon>Sinanodonta</taxon>
    </lineage>
</organism>
<dbReference type="Pfam" id="PF22697">
    <property type="entry name" value="SOS1_NGEF_PH"/>
    <property type="match status" value="1"/>
</dbReference>
<dbReference type="PROSITE" id="PS50003">
    <property type="entry name" value="PH_DOMAIN"/>
    <property type="match status" value="1"/>
</dbReference>
<feature type="compositionally biased region" description="Polar residues" evidence="3">
    <location>
        <begin position="834"/>
        <end position="860"/>
    </location>
</feature>
<dbReference type="Gene3D" id="2.30.29.30">
    <property type="entry name" value="Pleckstrin-homology domain (PH domain)/Phosphotyrosine-binding domain (PTB)"/>
    <property type="match status" value="1"/>
</dbReference>
<dbReference type="InterPro" id="IPR000219">
    <property type="entry name" value="DH_dom"/>
</dbReference>
<dbReference type="PANTHER" id="PTHR45845">
    <property type="entry name" value="RHO GUANINE NUCLEOTIDE EXCHANGE FACTOR-RELATED"/>
    <property type="match status" value="1"/>
</dbReference>
<dbReference type="PROSITE" id="PS50010">
    <property type="entry name" value="DH_2"/>
    <property type="match status" value="1"/>
</dbReference>
<dbReference type="SMART" id="SM00325">
    <property type="entry name" value="RhoGEF"/>
    <property type="match status" value="1"/>
</dbReference>
<feature type="compositionally biased region" description="Basic and acidic residues" evidence="3">
    <location>
        <begin position="743"/>
        <end position="754"/>
    </location>
</feature>
<reference evidence="6 7" key="1">
    <citation type="submission" date="2024-11" db="EMBL/GenBank/DDBJ databases">
        <title>Chromosome-level genome assembly of the freshwater bivalve Anodonta woodiana.</title>
        <authorList>
            <person name="Chen X."/>
        </authorList>
    </citation>
    <scope>NUCLEOTIDE SEQUENCE [LARGE SCALE GENOMIC DNA]</scope>
    <source>
        <strain evidence="6">MN2024</strain>
        <tissue evidence="6">Gills</tissue>
    </source>
</reference>